<keyword evidence="5" id="KW-1015">Disulfide bond</keyword>
<dbReference type="InterPro" id="IPR013098">
    <property type="entry name" value="Ig_I-set"/>
</dbReference>
<evidence type="ECO:0000256" key="4">
    <source>
        <dbReference type="ARBA" id="ARBA00023136"/>
    </source>
</evidence>
<proteinExistence type="predicted"/>
<dbReference type="SUPFAM" id="SSF48726">
    <property type="entry name" value="Immunoglobulin"/>
    <property type="match status" value="4"/>
</dbReference>
<sequence length="759" mass="82468">MDHRMRRGLAPLLLLFIKYVTAFIPGADGPVSAAQGLEGGAATLACPSAPDQPADEMMLLVWYKDNAPVYSYDARIGSSWSNEFFNSSGRVSVDLHRQPTTLTVSRLREDDEGLYHCRVDFLMTPTRNIGVNLSIVVVPSFPFFLDEMGNKVESKVGPYHEGDTLMLSCLVIGGRPPPRISWYSGGALVDASDGASEVPGVKENELYLPLTRDHSGPLTCRASNTELIAPVEASVEIELYLSPQNVSIHWVSGTDSEETLRAGEPAVVGCRAGGSHPAPTLAWWLDHRHLTQHSNQTWLNSSQTAVSYLQLTPSVGDHGATLSCIATNPAMEPERASRADVITLNVTYSPIVEVSKVGDGKMNEVVELDTLHLECEIKANPPVDKIEWYFNDSKIHGGGRWGDNTSAPSLVVEEAGRDLAGRYACAAGNSVGETRAHAVTISVLYKPECSRDGITLDQETLTCHIDSLPPPDAYFWHITPVGLETQQLTTGSALLPLSQIIGPLTEPLHVTCSAENGIATQGKPCERVISLKHLRPPQPQHCDLAFEDDEVQMRCIPVENATHYEVSVWRMSSSNTSLILAHRGAMGWGTGLALARGPGPWLVRGSLGQLRAGDEAGAAACNVYGCSTAVLLRPTDVLLYAASPPWWHFLLERDAFIAVGAVLLIAVFILSTYIAVAYSRRRCKPRPPMVQVLQLDDVAREYLQALEVKRLAASSVRSCSSGYSGGSLESEPPAVDRVAKPYYWDQPDVTHTLHRESAV</sequence>
<dbReference type="SMART" id="SM00408">
    <property type="entry name" value="IGc2"/>
    <property type="match status" value="4"/>
</dbReference>
<feature type="signal peptide" evidence="7">
    <location>
        <begin position="1"/>
        <end position="22"/>
    </location>
</feature>
<dbReference type="SMART" id="SM00409">
    <property type="entry name" value="IG"/>
    <property type="match status" value="4"/>
</dbReference>
<dbReference type="InterPro" id="IPR036179">
    <property type="entry name" value="Ig-like_dom_sf"/>
</dbReference>
<dbReference type="Pfam" id="PF08205">
    <property type="entry name" value="C2-set_2"/>
    <property type="match status" value="1"/>
</dbReference>
<reference evidence="9 10" key="1">
    <citation type="submission" date="2021-06" db="EMBL/GenBank/DDBJ databases">
        <title>A haploid diamondback moth (Plutella xylostella L.) genome assembly resolves 31 chromosomes and identifies a diamide resistance mutation.</title>
        <authorList>
            <person name="Ward C.M."/>
            <person name="Perry K.D."/>
            <person name="Baker G."/>
            <person name="Powis K."/>
            <person name="Heckel D.G."/>
            <person name="Baxter S.W."/>
        </authorList>
    </citation>
    <scope>NUCLEOTIDE SEQUENCE [LARGE SCALE GENOMIC DNA]</scope>
    <source>
        <strain evidence="9 10">LV</strain>
        <tissue evidence="9">Single pupa</tissue>
    </source>
</reference>
<accession>A0ABQ7PZ91</accession>
<feature type="domain" description="Ig-like" evidence="8">
    <location>
        <begin position="452"/>
        <end position="530"/>
    </location>
</feature>
<dbReference type="CDD" id="cd00096">
    <property type="entry name" value="Ig"/>
    <property type="match status" value="2"/>
</dbReference>
<feature type="domain" description="Ig-like" evidence="8">
    <location>
        <begin position="11"/>
        <end position="134"/>
    </location>
</feature>
<evidence type="ECO:0000256" key="6">
    <source>
        <dbReference type="SAM" id="Phobius"/>
    </source>
</evidence>
<feature type="domain" description="Ig-like" evidence="8">
    <location>
        <begin position="350"/>
        <end position="442"/>
    </location>
</feature>
<keyword evidence="7" id="KW-0732">Signal</keyword>
<evidence type="ECO:0000256" key="3">
    <source>
        <dbReference type="ARBA" id="ARBA00022989"/>
    </source>
</evidence>
<feature type="domain" description="Ig-like" evidence="8">
    <location>
        <begin position="243"/>
        <end position="343"/>
    </location>
</feature>
<gene>
    <name evidence="9" type="ORF">JYU34_019015</name>
</gene>
<feature type="chain" id="PRO_5045749381" description="Ig-like domain-containing protein" evidence="7">
    <location>
        <begin position="23"/>
        <end position="759"/>
    </location>
</feature>
<evidence type="ECO:0000256" key="1">
    <source>
        <dbReference type="ARBA" id="ARBA00004167"/>
    </source>
</evidence>
<evidence type="ECO:0000313" key="10">
    <source>
        <dbReference type="Proteomes" id="UP000823941"/>
    </source>
</evidence>
<dbReference type="PANTHER" id="PTHR23278">
    <property type="entry name" value="SIDESTEP PROTEIN"/>
    <property type="match status" value="1"/>
</dbReference>
<dbReference type="InterPro" id="IPR007110">
    <property type="entry name" value="Ig-like_dom"/>
</dbReference>
<dbReference type="InterPro" id="IPR013162">
    <property type="entry name" value="CD80_C2-set"/>
</dbReference>
<feature type="transmembrane region" description="Helical" evidence="6">
    <location>
        <begin position="655"/>
        <end position="676"/>
    </location>
</feature>
<dbReference type="PROSITE" id="PS50835">
    <property type="entry name" value="IG_LIKE"/>
    <property type="match status" value="5"/>
</dbReference>
<evidence type="ECO:0000259" key="8">
    <source>
        <dbReference type="PROSITE" id="PS50835"/>
    </source>
</evidence>
<evidence type="ECO:0000256" key="5">
    <source>
        <dbReference type="ARBA" id="ARBA00023157"/>
    </source>
</evidence>
<dbReference type="EMBL" id="JAHIBW010000025">
    <property type="protein sequence ID" value="KAG7298209.1"/>
    <property type="molecule type" value="Genomic_DNA"/>
</dbReference>
<comment type="subcellular location">
    <subcellularLocation>
        <location evidence="1">Membrane</location>
        <topology evidence="1">Single-pass membrane protein</topology>
    </subcellularLocation>
</comment>
<dbReference type="Proteomes" id="UP000823941">
    <property type="component" value="Chromosome 25"/>
</dbReference>
<dbReference type="InterPro" id="IPR003599">
    <property type="entry name" value="Ig_sub"/>
</dbReference>
<keyword evidence="2 6" id="KW-0812">Transmembrane</keyword>
<dbReference type="PANTHER" id="PTHR23278:SF32">
    <property type="entry name" value="NEUROMUSCULIN, ISOFORM E"/>
    <property type="match status" value="1"/>
</dbReference>
<feature type="domain" description="Ig-like" evidence="8">
    <location>
        <begin position="139"/>
        <end position="236"/>
    </location>
</feature>
<evidence type="ECO:0000256" key="2">
    <source>
        <dbReference type="ARBA" id="ARBA00022692"/>
    </source>
</evidence>
<evidence type="ECO:0000313" key="9">
    <source>
        <dbReference type="EMBL" id="KAG7298209.1"/>
    </source>
</evidence>
<keyword evidence="4 6" id="KW-0472">Membrane</keyword>
<dbReference type="Pfam" id="PF07686">
    <property type="entry name" value="V-set"/>
    <property type="match status" value="1"/>
</dbReference>
<dbReference type="Pfam" id="PF07679">
    <property type="entry name" value="I-set"/>
    <property type="match status" value="1"/>
</dbReference>
<evidence type="ECO:0000256" key="7">
    <source>
        <dbReference type="SAM" id="SignalP"/>
    </source>
</evidence>
<name>A0ABQ7PZ91_PLUXY</name>
<dbReference type="Pfam" id="PF13927">
    <property type="entry name" value="Ig_3"/>
    <property type="match status" value="1"/>
</dbReference>
<keyword evidence="10" id="KW-1185">Reference proteome</keyword>
<comment type="caution">
    <text evidence="9">The sequence shown here is derived from an EMBL/GenBank/DDBJ whole genome shotgun (WGS) entry which is preliminary data.</text>
</comment>
<dbReference type="InterPro" id="IPR003598">
    <property type="entry name" value="Ig_sub2"/>
</dbReference>
<organism evidence="9 10">
    <name type="scientific">Plutella xylostella</name>
    <name type="common">Diamondback moth</name>
    <name type="synonym">Plutella maculipennis</name>
    <dbReference type="NCBI Taxonomy" id="51655"/>
    <lineage>
        <taxon>Eukaryota</taxon>
        <taxon>Metazoa</taxon>
        <taxon>Ecdysozoa</taxon>
        <taxon>Arthropoda</taxon>
        <taxon>Hexapoda</taxon>
        <taxon>Insecta</taxon>
        <taxon>Pterygota</taxon>
        <taxon>Neoptera</taxon>
        <taxon>Endopterygota</taxon>
        <taxon>Lepidoptera</taxon>
        <taxon>Glossata</taxon>
        <taxon>Ditrysia</taxon>
        <taxon>Yponomeutoidea</taxon>
        <taxon>Plutellidae</taxon>
        <taxon>Plutella</taxon>
    </lineage>
</organism>
<dbReference type="InterPro" id="IPR013783">
    <property type="entry name" value="Ig-like_fold"/>
</dbReference>
<dbReference type="InterPro" id="IPR013106">
    <property type="entry name" value="Ig_V-set"/>
</dbReference>
<protein>
    <recommendedName>
        <fullName evidence="8">Ig-like domain-containing protein</fullName>
    </recommendedName>
</protein>
<dbReference type="Gene3D" id="2.60.40.10">
    <property type="entry name" value="Immunoglobulins"/>
    <property type="match status" value="4"/>
</dbReference>
<keyword evidence="3 6" id="KW-1133">Transmembrane helix</keyword>